<dbReference type="RefSeq" id="WP_110840456.1">
    <property type="nucleotide sequence ID" value="NZ_QJVJ01000005.1"/>
</dbReference>
<protein>
    <submittedName>
        <fullName evidence="1">Uncharacterized protein</fullName>
    </submittedName>
</protein>
<keyword evidence="2" id="KW-1185">Reference proteome</keyword>
<sequence>MKTAENAGLERTLRIVDIPDEYEFRSAHDRRQNGEDVRVVRHEKKSGVNNGLGGEHVSFTVERTGMRLLGYTRIDAGDAEGPLPDRERTAAIASAFLDRVEPGLSLRLRHLWTDRHDERVTVVRDGRRVTVPIPCMKYKCYSEQDDSYAWVIVGAEGRIVSFEQGMVWRDGRVTEKWLHDSWIAERMKGK</sequence>
<accession>A0A2V5KS60</accession>
<comment type="caution">
    <text evidence="1">The sequence shown here is derived from an EMBL/GenBank/DDBJ whole genome shotgun (WGS) entry which is preliminary data.</text>
</comment>
<proteinExistence type="predicted"/>
<evidence type="ECO:0000313" key="1">
    <source>
        <dbReference type="EMBL" id="PYI54397.1"/>
    </source>
</evidence>
<reference evidence="1 2" key="1">
    <citation type="submission" date="2018-05" db="EMBL/GenBank/DDBJ databases">
        <title>Paenibacillus flagellatus sp. nov., isolated from selenium mineral soil.</title>
        <authorList>
            <person name="Dai X."/>
        </authorList>
    </citation>
    <scope>NUCLEOTIDE SEQUENCE [LARGE SCALE GENOMIC DNA]</scope>
    <source>
        <strain evidence="1 2">DXL2</strain>
    </source>
</reference>
<dbReference type="OrthoDB" id="7061608at2"/>
<dbReference type="AlphaFoldDB" id="A0A2V5KS60"/>
<organism evidence="1 2">
    <name type="scientific">Paenibacillus flagellatus</name>
    <dbReference type="NCBI Taxonomy" id="2211139"/>
    <lineage>
        <taxon>Bacteria</taxon>
        <taxon>Bacillati</taxon>
        <taxon>Bacillota</taxon>
        <taxon>Bacilli</taxon>
        <taxon>Bacillales</taxon>
        <taxon>Paenibacillaceae</taxon>
        <taxon>Paenibacillus</taxon>
    </lineage>
</organism>
<gene>
    <name evidence="1" type="ORF">DLM86_13065</name>
</gene>
<dbReference type="EMBL" id="QJVJ01000005">
    <property type="protein sequence ID" value="PYI54397.1"/>
    <property type="molecule type" value="Genomic_DNA"/>
</dbReference>
<evidence type="ECO:0000313" key="2">
    <source>
        <dbReference type="Proteomes" id="UP000247476"/>
    </source>
</evidence>
<name>A0A2V5KS60_9BACL</name>
<dbReference type="Proteomes" id="UP000247476">
    <property type="component" value="Unassembled WGS sequence"/>
</dbReference>